<keyword evidence="7" id="KW-0812">Transmembrane</keyword>
<keyword evidence="3" id="KW-0808">Transferase</keyword>
<dbReference type="PRINTS" id="PR00344">
    <property type="entry name" value="BCTRLSENSOR"/>
</dbReference>
<name>M0DM63_9EURY</name>
<dbReference type="PROSITE" id="PS50109">
    <property type="entry name" value="HIS_KIN"/>
    <property type="match status" value="1"/>
</dbReference>
<evidence type="ECO:0000259" key="8">
    <source>
        <dbReference type="PROSITE" id="PS50109"/>
    </source>
</evidence>
<evidence type="ECO:0000256" key="4">
    <source>
        <dbReference type="ARBA" id="ARBA00022741"/>
    </source>
</evidence>
<dbReference type="eggNOG" id="arCOG09107">
    <property type="taxonomic scope" value="Archaea"/>
</dbReference>
<reference evidence="9 10" key="1">
    <citation type="journal article" date="2014" name="PLoS Genet.">
        <title>Phylogenetically driven sequencing of extremely halophilic archaea reveals strategies for static and dynamic osmo-response.</title>
        <authorList>
            <person name="Becker E.A."/>
            <person name="Seitzer P.M."/>
            <person name="Tritt A."/>
            <person name="Larsen D."/>
            <person name="Krusor M."/>
            <person name="Yao A.I."/>
            <person name="Wu D."/>
            <person name="Madern D."/>
            <person name="Eisen J.A."/>
            <person name="Darling A.E."/>
            <person name="Facciotti M.T."/>
        </authorList>
    </citation>
    <scope>NUCLEOTIDE SEQUENCE [LARGE SCALE GENOMIC DNA]</scope>
    <source>
        <strain evidence="9 10">DSM 1137</strain>
    </source>
</reference>
<evidence type="ECO:0000256" key="2">
    <source>
        <dbReference type="ARBA" id="ARBA00012438"/>
    </source>
</evidence>
<keyword evidence="4" id="KW-0547">Nucleotide-binding</keyword>
<dbReference type="InterPro" id="IPR003594">
    <property type="entry name" value="HATPase_dom"/>
</dbReference>
<evidence type="ECO:0000256" key="5">
    <source>
        <dbReference type="ARBA" id="ARBA00022777"/>
    </source>
</evidence>
<accession>M0DM63</accession>
<dbReference type="InterPro" id="IPR005467">
    <property type="entry name" value="His_kinase_dom"/>
</dbReference>
<keyword evidence="7" id="KW-0472">Membrane</keyword>
<protein>
    <recommendedName>
        <fullName evidence="2">histidine kinase</fullName>
        <ecNumber evidence="2">2.7.13.3</ecNumber>
    </recommendedName>
</protein>
<dbReference type="Pfam" id="PF02518">
    <property type="entry name" value="HATPase_c"/>
    <property type="match status" value="1"/>
</dbReference>
<evidence type="ECO:0000313" key="10">
    <source>
        <dbReference type="Proteomes" id="UP000011514"/>
    </source>
</evidence>
<feature type="transmembrane region" description="Helical" evidence="7">
    <location>
        <begin position="81"/>
        <end position="102"/>
    </location>
</feature>
<dbReference type="PANTHER" id="PTHR44936">
    <property type="entry name" value="SENSOR PROTEIN CREC"/>
    <property type="match status" value="1"/>
</dbReference>
<proteinExistence type="predicted"/>
<dbReference type="InterPro" id="IPR036890">
    <property type="entry name" value="HATPase_C_sf"/>
</dbReference>
<evidence type="ECO:0000256" key="3">
    <source>
        <dbReference type="ARBA" id="ARBA00022679"/>
    </source>
</evidence>
<feature type="domain" description="Histidine kinase" evidence="8">
    <location>
        <begin position="274"/>
        <end position="483"/>
    </location>
</feature>
<dbReference type="Gene3D" id="3.30.565.10">
    <property type="entry name" value="Histidine kinase-like ATPase, C-terminal domain"/>
    <property type="match status" value="1"/>
</dbReference>
<dbReference type="PANTHER" id="PTHR44936:SF10">
    <property type="entry name" value="SENSOR PROTEIN RSTB"/>
    <property type="match status" value="1"/>
</dbReference>
<dbReference type="PATRIC" id="fig|1227484.4.peg.2867"/>
<evidence type="ECO:0000256" key="7">
    <source>
        <dbReference type="SAM" id="Phobius"/>
    </source>
</evidence>
<evidence type="ECO:0000256" key="6">
    <source>
        <dbReference type="ARBA" id="ARBA00022840"/>
    </source>
</evidence>
<dbReference type="InterPro" id="IPR050980">
    <property type="entry name" value="2C_sensor_his_kinase"/>
</dbReference>
<dbReference type="eggNOG" id="arCOG06381">
    <property type="taxonomic scope" value="Archaea"/>
</dbReference>
<feature type="transmembrane region" description="Helical" evidence="7">
    <location>
        <begin position="114"/>
        <end position="135"/>
    </location>
</feature>
<dbReference type="InterPro" id="IPR004358">
    <property type="entry name" value="Sig_transdc_His_kin-like_C"/>
</dbReference>
<keyword evidence="10" id="KW-1185">Reference proteome</keyword>
<keyword evidence="6" id="KW-0067">ATP-binding</keyword>
<gene>
    <name evidence="9" type="ORF">C471_14565</name>
</gene>
<comment type="caution">
    <text evidence="9">The sequence shown here is derived from an EMBL/GenBank/DDBJ whole genome shotgun (WGS) entry which is preliminary data.</text>
</comment>
<feature type="transmembrane region" description="Helical" evidence="7">
    <location>
        <begin position="51"/>
        <end position="69"/>
    </location>
</feature>
<organism evidence="9 10">
    <name type="scientific">Halorubrum saccharovorum DSM 1137</name>
    <dbReference type="NCBI Taxonomy" id="1227484"/>
    <lineage>
        <taxon>Archaea</taxon>
        <taxon>Methanobacteriati</taxon>
        <taxon>Methanobacteriota</taxon>
        <taxon>Stenosarchaea group</taxon>
        <taxon>Halobacteria</taxon>
        <taxon>Halobacteriales</taxon>
        <taxon>Haloferacaceae</taxon>
        <taxon>Halorubrum</taxon>
    </lineage>
</organism>
<dbReference type="SUPFAM" id="SSF55874">
    <property type="entry name" value="ATPase domain of HSP90 chaperone/DNA topoisomerase II/histidine kinase"/>
    <property type="match status" value="1"/>
</dbReference>
<dbReference type="OrthoDB" id="3369at2157"/>
<evidence type="ECO:0000256" key="1">
    <source>
        <dbReference type="ARBA" id="ARBA00000085"/>
    </source>
</evidence>
<dbReference type="STRING" id="1227484.C471_14565"/>
<dbReference type="AlphaFoldDB" id="M0DM63"/>
<dbReference type="GO" id="GO:0004673">
    <property type="term" value="F:protein histidine kinase activity"/>
    <property type="evidence" value="ECO:0007669"/>
    <property type="project" value="UniProtKB-EC"/>
</dbReference>
<comment type="catalytic activity">
    <reaction evidence="1">
        <text>ATP + protein L-histidine = ADP + protein N-phospho-L-histidine.</text>
        <dbReference type="EC" id="2.7.13.3"/>
    </reaction>
</comment>
<dbReference type="RefSeq" id="WP_004050199.1">
    <property type="nucleotide sequence ID" value="NZ_AOJE01000069.1"/>
</dbReference>
<keyword evidence="5 9" id="KW-0418">Kinase</keyword>
<dbReference type="Proteomes" id="UP000011514">
    <property type="component" value="Unassembled WGS sequence"/>
</dbReference>
<keyword evidence="7" id="KW-1133">Transmembrane helix</keyword>
<evidence type="ECO:0000313" key="9">
    <source>
        <dbReference type="EMBL" id="ELZ36550.1"/>
    </source>
</evidence>
<dbReference type="EMBL" id="AOJE01000069">
    <property type="protein sequence ID" value="ELZ36550.1"/>
    <property type="molecule type" value="Genomic_DNA"/>
</dbReference>
<dbReference type="EC" id="2.7.13.3" evidence="2"/>
<dbReference type="SMART" id="SM00387">
    <property type="entry name" value="HATPase_c"/>
    <property type="match status" value="1"/>
</dbReference>
<dbReference type="GO" id="GO:0005524">
    <property type="term" value="F:ATP binding"/>
    <property type="evidence" value="ECO:0007669"/>
    <property type="project" value="UniProtKB-KW"/>
</dbReference>
<sequence>MSLPLGDRLRRWLAGGSVSLLGGGLLVVPLYDIWDDITDLSWSIAPTLIENAPFLLLASGLAVGGIWLIRTDWETRQVTTVARRTLLTAAAVIVLLGLAMALQLHVLGRLKPVVLALDGMLVGAAASFALSISTVRSNIFRQQISHHRELNDRLEDLYEAVNELASATDRAETYEILEDTIAGVAPATPFRVVVDGETVIEHGREANATDPARDVETVPIGERGAIELQGGSLERHERSTLQLFGSYVDETIQRVEREERLRDERNLLEFVNRTLRHDLIGDISLVEARLGMLDRNADFEDDSNEDHLAVALDRTQEMEEFVQTMRTYMRSVLNDDHDLQTVALGPVVDEQTEAIEETHPHVEVERGRVPEAPVRADDLFHRVLANLFENAVEHNRSSTPRIRIDGERDGEVVRLRVADNGPGISESRRESIFAQEERGTDSDGTGFGLYLVKDIVEGYGGSVSVHENDPRGAVFELELPVAGRG</sequence>
<feature type="transmembrane region" description="Helical" evidence="7">
    <location>
        <begin position="12"/>
        <end position="31"/>
    </location>
</feature>